<comment type="caution">
    <text evidence="2">The sequence shown here is derived from an EMBL/GenBank/DDBJ whole genome shotgun (WGS) entry which is preliminary data.</text>
</comment>
<keyword evidence="3" id="KW-1185">Reference proteome</keyword>
<reference evidence="2" key="1">
    <citation type="submission" date="2022-11" db="EMBL/GenBank/DDBJ databases">
        <authorList>
            <person name="Kikuchi T."/>
        </authorList>
    </citation>
    <scope>NUCLEOTIDE SEQUENCE</scope>
    <source>
        <strain evidence="2">PS1010</strain>
    </source>
</reference>
<dbReference type="EMBL" id="CANHGI010000005">
    <property type="protein sequence ID" value="CAI5452010.1"/>
    <property type="molecule type" value="Genomic_DNA"/>
</dbReference>
<dbReference type="AlphaFoldDB" id="A0A9P1IVP2"/>
<feature type="chain" id="PRO_5040338827" evidence="1">
    <location>
        <begin position="16"/>
        <end position="219"/>
    </location>
</feature>
<accession>A0A9P1IVP2</accession>
<protein>
    <submittedName>
        <fullName evidence="2">Uncharacterized protein</fullName>
    </submittedName>
</protein>
<evidence type="ECO:0000256" key="1">
    <source>
        <dbReference type="SAM" id="SignalP"/>
    </source>
</evidence>
<feature type="signal peptide" evidence="1">
    <location>
        <begin position="1"/>
        <end position="15"/>
    </location>
</feature>
<dbReference type="Proteomes" id="UP001152747">
    <property type="component" value="Unassembled WGS sequence"/>
</dbReference>
<keyword evidence="1" id="KW-0732">Signal</keyword>
<evidence type="ECO:0000313" key="2">
    <source>
        <dbReference type="EMBL" id="CAI5452010.1"/>
    </source>
</evidence>
<dbReference type="OrthoDB" id="5852862at2759"/>
<sequence>MNLLLFLFCPAIVFALTPTQYLIKLEPNFTDSSYEAEVQIHVKLTEELKEFQLNLPKNADIATIYFFEASNVFRGNPDFIGQPTNYEINKNAETTNVKLRSPVELRDVKEGAYVKVVYLGKISNQTSQIYFKDAHTIEVNQKSGRFFPSLTNDEPAKVKLTVITDYRAGVEPENGFVAGDHYGYKDNKFANVFDSTKNLKTSQIAFKVKAPTLLVLNSN</sequence>
<dbReference type="InterPro" id="IPR042097">
    <property type="entry name" value="Aminopeptidase_N-like_N_sf"/>
</dbReference>
<proteinExistence type="predicted"/>
<dbReference type="Gene3D" id="2.60.40.1730">
    <property type="entry name" value="tricorn interacting facor f3 domain"/>
    <property type="match status" value="1"/>
</dbReference>
<organism evidence="2 3">
    <name type="scientific">Caenorhabditis angaria</name>
    <dbReference type="NCBI Taxonomy" id="860376"/>
    <lineage>
        <taxon>Eukaryota</taxon>
        <taxon>Metazoa</taxon>
        <taxon>Ecdysozoa</taxon>
        <taxon>Nematoda</taxon>
        <taxon>Chromadorea</taxon>
        <taxon>Rhabditida</taxon>
        <taxon>Rhabditina</taxon>
        <taxon>Rhabditomorpha</taxon>
        <taxon>Rhabditoidea</taxon>
        <taxon>Rhabditidae</taxon>
        <taxon>Peloderinae</taxon>
        <taxon>Caenorhabditis</taxon>
    </lineage>
</organism>
<evidence type="ECO:0000313" key="3">
    <source>
        <dbReference type="Proteomes" id="UP001152747"/>
    </source>
</evidence>
<name>A0A9P1IVP2_9PELO</name>
<gene>
    <name evidence="2" type="ORF">CAMP_LOCUS14647</name>
</gene>